<evidence type="ECO:0000313" key="2">
    <source>
        <dbReference type="EMBL" id="GAA4652368.1"/>
    </source>
</evidence>
<dbReference type="RefSeq" id="WP_345198916.1">
    <property type="nucleotide sequence ID" value="NZ_BAABFL010000474.1"/>
</dbReference>
<dbReference type="Gene3D" id="2.10.109.10">
    <property type="entry name" value="Umud Fragment, subunit A"/>
    <property type="match status" value="1"/>
</dbReference>
<sequence length="246" mass="27341">MNTIGDRLKYARETAPGRLGRDYMVTQGELGKVMEGITQTAVFKMEQNKNKRGEVGVTKLMKAAEFLKVSFLWLATGKGTMDGSDEELLSPFYGDGGLPVYLPQHIRKRLDDNIHSRLTITDKLQSRVTDKAFFTVCTDDGLAPMITTGGLVLVDPGSQMVLTDYVLTNIKDSPFPVVRQIVANPEGGYLLKPLNPNYPSMPLEELADLVGVVLEFRTWPDANLSFKDLIPDNRHVIKPNVVPFNL</sequence>
<proteinExistence type="predicted"/>
<dbReference type="InterPro" id="IPR015927">
    <property type="entry name" value="Peptidase_S24_S26A/B/C"/>
</dbReference>
<keyword evidence="3" id="KW-1185">Reference proteome</keyword>
<evidence type="ECO:0000313" key="3">
    <source>
        <dbReference type="Proteomes" id="UP001500604"/>
    </source>
</evidence>
<dbReference type="InterPro" id="IPR039418">
    <property type="entry name" value="LexA-like"/>
</dbReference>
<name>A0ABP8V7Z7_9GAMM</name>
<dbReference type="Proteomes" id="UP001500604">
    <property type="component" value="Unassembled WGS sequence"/>
</dbReference>
<comment type="caution">
    <text evidence="2">The sequence shown here is derived from an EMBL/GenBank/DDBJ whole genome shotgun (WGS) entry which is preliminary data.</text>
</comment>
<dbReference type="InterPro" id="IPR001387">
    <property type="entry name" value="Cro/C1-type_HTH"/>
</dbReference>
<dbReference type="CDD" id="cd06529">
    <property type="entry name" value="S24_LexA-like"/>
    <property type="match status" value="1"/>
</dbReference>
<accession>A0ABP8V7Z7</accession>
<dbReference type="SUPFAM" id="SSF51306">
    <property type="entry name" value="LexA/Signal peptidase"/>
    <property type="match status" value="1"/>
</dbReference>
<dbReference type="Pfam" id="PF00717">
    <property type="entry name" value="Peptidase_S24"/>
    <property type="match status" value="1"/>
</dbReference>
<dbReference type="InterPro" id="IPR010982">
    <property type="entry name" value="Lambda_DNA-bd_dom_sf"/>
</dbReference>
<dbReference type="Gene3D" id="1.10.260.40">
    <property type="entry name" value="lambda repressor-like DNA-binding domains"/>
    <property type="match status" value="1"/>
</dbReference>
<reference evidence="3" key="1">
    <citation type="journal article" date="2019" name="Int. J. Syst. Evol. Microbiol.">
        <title>The Global Catalogue of Microorganisms (GCM) 10K type strain sequencing project: providing services to taxonomists for standard genome sequencing and annotation.</title>
        <authorList>
            <consortium name="The Broad Institute Genomics Platform"/>
            <consortium name="The Broad Institute Genome Sequencing Center for Infectious Disease"/>
            <person name="Wu L."/>
            <person name="Ma J."/>
        </authorList>
    </citation>
    <scope>NUCLEOTIDE SEQUENCE [LARGE SCALE GENOMIC DNA]</scope>
    <source>
        <strain evidence="3">JCM 17805</strain>
    </source>
</reference>
<dbReference type="SMART" id="SM00530">
    <property type="entry name" value="HTH_XRE"/>
    <property type="match status" value="1"/>
</dbReference>
<dbReference type="EMBL" id="BAABFL010000474">
    <property type="protein sequence ID" value="GAA4652368.1"/>
    <property type="molecule type" value="Genomic_DNA"/>
</dbReference>
<protein>
    <recommendedName>
        <fullName evidence="1">HTH cro/C1-type domain-containing protein</fullName>
    </recommendedName>
</protein>
<evidence type="ECO:0000259" key="1">
    <source>
        <dbReference type="SMART" id="SM00530"/>
    </source>
</evidence>
<gene>
    <name evidence="2" type="ORF">GCM10023116_46520</name>
</gene>
<dbReference type="InterPro" id="IPR036286">
    <property type="entry name" value="LexA/Signal_pep-like_sf"/>
</dbReference>
<organism evidence="2 3">
    <name type="scientific">Kistimonas scapharcae</name>
    <dbReference type="NCBI Taxonomy" id="1036133"/>
    <lineage>
        <taxon>Bacteria</taxon>
        <taxon>Pseudomonadati</taxon>
        <taxon>Pseudomonadota</taxon>
        <taxon>Gammaproteobacteria</taxon>
        <taxon>Oceanospirillales</taxon>
        <taxon>Endozoicomonadaceae</taxon>
        <taxon>Kistimonas</taxon>
    </lineage>
</organism>
<feature type="domain" description="HTH cro/C1-type" evidence="1">
    <location>
        <begin position="7"/>
        <end position="74"/>
    </location>
</feature>